<dbReference type="Pfam" id="PF00583">
    <property type="entry name" value="Acetyltransf_1"/>
    <property type="match status" value="1"/>
</dbReference>
<dbReference type="Proteomes" id="UP000198346">
    <property type="component" value="Unassembled WGS sequence"/>
</dbReference>
<dbReference type="PANTHER" id="PTHR43138:SF1">
    <property type="entry name" value="N-ACETYLTRANSFERASE ACA1"/>
    <property type="match status" value="1"/>
</dbReference>
<dbReference type="InterPro" id="IPR000182">
    <property type="entry name" value="GNAT_dom"/>
</dbReference>
<accession>A0A239PJ17</accession>
<gene>
    <name evidence="2" type="ORF">SAMN06297382_0118</name>
</gene>
<feature type="domain" description="N-acetyltransferase" evidence="1">
    <location>
        <begin position="2"/>
        <end position="162"/>
    </location>
</feature>
<dbReference type="CDD" id="cd04301">
    <property type="entry name" value="NAT_SF"/>
    <property type="match status" value="1"/>
</dbReference>
<keyword evidence="2" id="KW-0012">Acyltransferase</keyword>
<dbReference type="SUPFAM" id="SSF55729">
    <property type="entry name" value="Acyl-CoA N-acyltransferases (Nat)"/>
    <property type="match status" value="1"/>
</dbReference>
<dbReference type="PROSITE" id="PS51186">
    <property type="entry name" value="GNAT"/>
    <property type="match status" value="1"/>
</dbReference>
<dbReference type="PANTHER" id="PTHR43138">
    <property type="entry name" value="ACETYLTRANSFERASE, GNAT FAMILY"/>
    <property type="match status" value="1"/>
</dbReference>
<organism evidence="2 3">
    <name type="scientific">Amphiplicatus metriothermophilus</name>
    <dbReference type="NCBI Taxonomy" id="1519374"/>
    <lineage>
        <taxon>Bacteria</taxon>
        <taxon>Pseudomonadati</taxon>
        <taxon>Pseudomonadota</taxon>
        <taxon>Alphaproteobacteria</taxon>
        <taxon>Parvularculales</taxon>
        <taxon>Parvularculaceae</taxon>
        <taxon>Amphiplicatus</taxon>
    </lineage>
</organism>
<proteinExistence type="predicted"/>
<evidence type="ECO:0000313" key="2">
    <source>
        <dbReference type="EMBL" id="SNT67627.1"/>
    </source>
</evidence>
<name>A0A239PJ17_9PROT</name>
<dbReference type="Gene3D" id="3.40.630.30">
    <property type="match status" value="1"/>
</dbReference>
<dbReference type="InterPro" id="IPR016181">
    <property type="entry name" value="Acyl_CoA_acyltransferase"/>
</dbReference>
<protein>
    <submittedName>
        <fullName evidence="2">L-amino acid N-acyltransferase YncA</fullName>
    </submittedName>
</protein>
<evidence type="ECO:0000313" key="3">
    <source>
        <dbReference type="Proteomes" id="UP000198346"/>
    </source>
</evidence>
<dbReference type="AlphaFoldDB" id="A0A239PJ17"/>
<sequence>MLKIQPLRDEDWPTVWAMLEPVFRAGETYPCDPAITEEEARLYWAETTEASYVARDAEGRAVGAFYIRPDQPGLGDHVCNCGYVVAESARGRGLAVALCRRSQEIARERGYRAMKFNLVIATNEAAVRAWLKSGMRIIGTVPKAFRHARLGLVDAHIMYKEL</sequence>
<keyword evidence="3" id="KW-1185">Reference proteome</keyword>
<dbReference type="InterPro" id="IPR052742">
    <property type="entry name" value="Mito_N-acetyltransferase"/>
</dbReference>
<dbReference type="RefSeq" id="WP_089410656.1">
    <property type="nucleotide sequence ID" value="NZ_FZQA01000001.1"/>
</dbReference>
<dbReference type="EMBL" id="FZQA01000001">
    <property type="protein sequence ID" value="SNT67627.1"/>
    <property type="molecule type" value="Genomic_DNA"/>
</dbReference>
<keyword evidence="2" id="KW-0808">Transferase</keyword>
<reference evidence="2 3" key="1">
    <citation type="submission" date="2017-07" db="EMBL/GenBank/DDBJ databases">
        <authorList>
            <person name="Sun Z.S."/>
            <person name="Albrecht U."/>
            <person name="Echele G."/>
            <person name="Lee C.C."/>
        </authorList>
    </citation>
    <scope>NUCLEOTIDE SEQUENCE [LARGE SCALE GENOMIC DNA]</scope>
    <source>
        <strain evidence="2 3">CGMCC 1.12710</strain>
    </source>
</reference>
<dbReference type="OrthoDB" id="9788300at2"/>
<dbReference type="GO" id="GO:0016747">
    <property type="term" value="F:acyltransferase activity, transferring groups other than amino-acyl groups"/>
    <property type="evidence" value="ECO:0007669"/>
    <property type="project" value="InterPro"/>
</dbReference>
<evidence type="ECO:0000259" key="1">
    <source>
        <dbReference type="PROSITE" id="PS51186"/>
    </source>
</evidence>